<comment type="caution">
    <text evidence="3">The sequence shown here is derived from an EMBL/GenBank/DDBJ whole genome shotgun (WGS) entry which is preliminary data.</text>
</comment>
<dbReference type="InterPro" id="IPR003697">
    <property type="entry name" value="Maf-like"/>
</dbReference>
<dbReference type="Pfam" id="PF02545">
    <property type="entry name" value="Maf"/>
    <property type="match status" value="1"/>
</dbReference>
<dbReference type="EMBL" id="BNCO01000029">
    <property type="protein sequence ID" value="GIL58060.1"/>
    <property type="molecule type" value="Genomic_DNA"/>
</dbReference>
<dbReference type="GO" id="GO:0047429">
    <property type="term" value="F:nucleoside triphosphate diphosphatase activity"/>
    <property type="evidence" value="ECO:0007669"/>
    <property type="project" value="InterPro"/>
</dbReference>
<sequence length="239" mass="25917">MLLQHKTALNAKRIVLASGSPQRRELLSNIGMKFEVLVSRFDEKLPKDRFPSGAEYALETARHKALDVAAMVEEQRQQQGLVGPAHSTHIPVDLIISADTVVEADGLILEKPDDDEHAFQMISSLSGRDHQVHTGVSLVLPGEPDPSTGKPPYVRSFFVTTDVTFAQLSPDTIRAYVASGHPFGKAGAYGIQGPAGSFVVGLKGCFYNVVGFPLHRFCSEVLALIEEGRLKLETAPSTL</sequence>
<protein>
    <recommendedName>
        <fullName evidence="5">Maf-like protein</fullName>
    </recommendedName>
</protein>
<dbReference type="CDD" id="cd00555">
    <property type="entry name" value="Maf"/>
    <property type="match status" value="1"/>
</dbReference>
<dbReference type="AlphaFoldDB" id="A0A8J4F647"/>
<dbReference type="PANTHER" id="PTHR43213">
    <property type="entry name" value="BIFUNCTIONAL DTTP/UTP PYROPHOSPHATASE/METHYLTRANSFERASE PROTEIN-RELATED"/>
    <property type="match status" value="1"/>
</dbReference>
<dbReference type="Gene3D" id="3.90.950.10">
    <property type="match status" value="1"/>
</dbReference>
<accession>A0A8J4F647</accession>
<dbReference type="PANTHER" id="PTHR43213:SF5">
    <property type="entry name" value="BIFUNCTIONAL DTTP_UTP PYROPHOSPHATASE_METHYLTRANSFERASE PROTEIN-RELATED"/>
    <property type="match status" value="1"/>
</dbReference>
<evidence type="ECO:0008006" key="5">
    <source>
        <dbReference type="Google" id="ProtNLM"/>
    </source>
</evidence>
<evidence type="ECO:0000256" key="2">
    <source>
        <dbReference type="ARBA" id="ARBA00022801"/>
    </source>
</evidence>
<comment type="cofactor">
    <cofactor evidence="1">
        <name>a divalent metal cation</name>
        <dbReference type="ChEBI" id="CHEBI:60240"/>
    </cofactor>
</comment>
<name>A0A8J4F647_9CHLO</name>
<dbReference type="Proteomes" id="UP000747399">
    <property type="component" value="Unassembled WGS sequence"/>
</dbReference>
<evidence type="ECO:0000313" key="4">
    <source>
        <dbReference type="Proteomes" id="UP000747399"/>
    </source>
</evidence>
<evidence type="ECO:0000313" key="3">
    <source>
        <dbReference type="EMBL" id="GIL58060.1"/>
    </source>
</evidence>
<evidence type="ECO:0000256" key="1">
    <source>
        <dbReference type="ARBA" id="ARBA00001968"/>
    </source>
</evidence>
<dbReference type="SUPFAM" id="SSF52972">
    <property type="entry name" value="ITPase-like"/>
    <property type="match status" value="1"/>
</dbReference>
<proteinExistence type="inferred from homology"/>
<organism evidence="3 4">
    <name type="scientific">Volvox africanus</name>
    <dbReference type="NCBI Taxonomy" id="51714"/>
    <lineage>
        <taxon>Eukaryota</taxon>
        <taxon>Viridiplantae</taxon>
        <taxon>Chlorophyta</taxon>
        <taxon>core chlorophytes</taxon>
        <taxon>Chlorophyceae</taxon>
        <taxon>CS clade</taxon>
        <taxon>Chlamydomonadales</taxon>
        <taxon>Volvocaceae</taxon>
        <taxon>Volvox</taxon>
    </lineage>
</organism>
<dbReference type="InterPro" id="IPR029001">
    <property type="entry name" value="ITPase-like_fam"/>
</dbReference>
<gene>
    <name evidence="3" type="ORF">Vafri_13266</name>
</gene>
<dbReference type="HAMAP" id="MF_00528">
    <property type="entry name" value="Maf"/>
    <property type="match status" value="1"/>
</dbReference>
<keyword evidence="2" id="KW-0378">Hydrolase</keyword>
<dbReference type="PIRSF" id="PIRSF006305">
    <property type="entry name" value="Maf"/>
    <property type="match status" value="1"/>
</dbReference>
<reference evidence="3" key="1">
    <citation type="journal article" date="2021" name="Proc. Natl. Acad. Sci. U.S.A.">
        <title>Three genomes in the algal genus Volvox reveal the fate of a haploid sex-determining region after a transition to homothallism.</title>
        <authorList>
            <person name="Yamamoto K."/>
            <person name="Hamaji T."/>
            <person name="Kawai-Toyooka H."/>
            <person name="Matsuzaki R."/>
            <person name="Takahashi F."/>
            <person name="Nishimura Y."/>
            <person name="Kawachi M."/>
            <person name="Noguchi H."/>
            <person name="Minakuchi Y."/>
            <person name="Umen J.G."/>
            <person name="Toyoda A."/>
            <person name="Nozaki H."/>
        </authorList>
    </citation>
    <scope>NUCLEOTIDE SEQUENCE</scope>
    <source>
        <strain evidence="3">NIES-3780</strain>
    </source>
</reference>
<dbReference type="NCBIfam" id="TIGR00172">
    <property type="entry name" value="maf"/>
    <property type="match status" value="1"/>
</dbReference>
<keyword evidence="4" id="KW-1185">Reference proteome</keyword>